<protein>
    <recommendedName>
        <fullName evidence="3">DUF4219 domain-containing protein</fullName>
    </recommendedName>
</protein>
<evidence type="ECO:0000313" key="2">
    <source>
        <dbReference type="Proteomes" id="UP001159364"/>
    </source>
</evidence>
<evidence type="ECO:0000313" key="1">
    <source>
        <dbReference type="EMBL" id="KAJ8759666.1"/>
    </source>
</evidence>
<dbReference type="EMBL" id="JAIWQS010000007">
    <property type="protein sequence ID" value="KAJ8759666.1"/>
    <property type="molecule type" value="Genomic_DNA"/>
</dbReference>
<comment type="caution">
    <text evidence="1">The sequence shown here is derived from an EMBL/GenBank/DDBJ whole genome shotgun (WGS) entry which is preliminary data.</text>
</comment>
<accession>A0AAV8SYV1</accession>
<name>A0AAV8SYV1_9ROSI</name>
<gene>
    <name evidence="1" type="ORF">K2173_009753</name>
</gene>
<organism evidence="1 2">
    <name type="scientific">Erythroxylum novogranatense</name>
    <dbReference type="NCBI Taxonomy" id="1862640"/>
    <lineage>
        <taxon>Eukaryota</taxon>
        <taxon>Viridiplantae</taxon>
        <taxon>Streptophyta</taxon>
        <taxon>Embryophyta</taxon>
        <taxon>Tracheophyta</taxon>
        <taxon>Spermatophyta</taxon>
        <taxon>Magnoliopsida</taxon>
        <taxon>eudicotyledons</taxon>
        <taxon>Gunneridae</taxon>
        <taxon>Pentapetalae</taxon>
        <taxon>rosids</taxon>
        <taxon>fabids</taxon>
        <taxon>Malpighiales</taxon>
        <taxon>Erythroxylaceae</taxon>
        <taxon>Erythroxylum</taxon>
    </lineage>
</organism>
<keyword evidence="2" id="KW-1185">Reference proteome</keyword>
<dbReference type="AlphaFoldDB" id="A0AAV8SYV1"/>
<sequence>MASSNQFFNPPVILTGENFHIWSVKMQAYLEAFDLWETVIEDKPTPALPANPPLAQIKYHSEEKAKKSKAKSLIQNLVADSVFYRIMACKTVKEAWDKLKEEYQGNDRTRQMQILNLKREFDTLNMQEDETIGKYADRISIIVNNIKLLGEDFAYKRIVEKVLVTLLERFESKISSLEESKDLNDIFLGELMSASEH</sequence>
<dbReference type="PANTHER" id="PTHR35317:SF31">
    <property type="entry name" value="DUF4219 DOMAIN-CONTAINING PROTEIN"/>
    <property type="match status" value="1"/>
</dbReference>
<dbReference type="Pfam" id="PF14223">
    <property type="entry name" value="Retrotran_gag_2"/>
    <property type="match status" value="1"/>
</dbReference>
<reference evidence="1 2" key="1">
    <citation type="submission" date="2021-09" db="EMBL/GenBank/DDBJ databases">
        <title>Genomic insights and catalytic innovation underlie evolution of tropane alkaloids biosynthesis.</title>
        <authorList>
            <person name="Wang Y.-J."/>
            <person name="Tian T."/>
            <person name="Huang J.-P."/>
            <person name="Huang S.-X."/>
        </authorList>
    </citation>
    <scope>NUCLEOTIDE SEQUENCE [LARGE SCALE GENOMIC DNA]</scope>
    <source>
        <strain evidence="1">KIB-2018</strain>
        <tissue evidence="1">Leaf</tissue>
    </source>
</reference>
<dbReference type="PANTHER" id="PTHR35317">
    <property type="entry name" value="OS04G0629600 PROTEIN"/>
    <property type="match status" value="1"/>
</dbReference>
<evidence type="ECO:0008006" key="3">
    <source>
        <dbReference type="Google" id="ProtNLM"/>
    </source>
</evidence>
<dbReference type="Proteomes" id="UP001159364">
    <property type="component" value="Linkage Group LG07"/>
</dbReference>
<proteinExistence type="predicted"/>